<dbReference type="InterPro" id="IPR045992">
    <property type="entry name" value="DUF5948"/>
</dbReference>
<proteinExistence type="predicted"/>
<evidence type="ECO:0000313" key="2">
    <source>
        <dbReference type="EMBL" id="KAG4411849.1"/>
    </source>
</evidence>
<keyword evidence="1" id="KW-0732">Signal</keyword>
<dbReference type="Pfam" id="PF19373">
    <property type="entry name" value="DUF5948"/>
    <property type="match status" value="1"/>
</dbReference>
<reference evidence="2" key="1">
    <citation type="submission" date="2021-02" db="EMBL/GenBank/DDBJ databases">
        <title>Genome sequence Cadophora malorum strain M34.</title>
        <authorList>
            <person name="Stefanovic E."/>
            <person name="Vu D."/>
            <person name="Scully C."/>
            <person name="Dijksterhuis J."/>
            <person name="Roader J."/>
            <person name="Houbraken J."/>
        </authorList>
    </citation>
    <scope>NUCLEOTIDE SEQUENCE</scope>
    <source>
        <strain evidence="2">M34</strain>
    </source>
</reference>
<dbReference type="Proteomes" id="UP000664132">
    <property type="component" value="Unassembled WGS sequence"/>
</dbReference>
<feature type="chain" id="PRO_5034139590" evidence="1">
    <location>
        <begin position="23"/>
        <end position="91"/>
    </location>
</feature>
<sequence>MQLTRLIKLVAPVLAFVATTTAVGNCKCQDHNGGQYNDYTEECCYQQVNGQYHGDQHHQCSSWTTDLMGIAFDYCCKEQAHDNSLYAFCWN</sequence>
<evidence type="ECO:0000313" key="3">
    <source>
        <dbReference type="Proteomes" id="UP000664132"/>
    </source>
</evidence>
<dbReference type="EMBL" id="JAFJYH010000433">
    <property type="protein sequence ID" value="KAG4411849.1"/>
    <property type="molecule type" value="Genomic_DNA"/>
</dbReference>
<evidence type="ECO:0000256" key="1">
    <source>
        <dbReference type="SAM" id="SignalP"/>
    </source>
</evidence>
<keyword evidence="3" id="KW-1185">Reference proteome</keyword>
<feature type="signal peptide" evidence="1">
    <location>
        <begin position="1"/>
        <end position="22"/>
    </location>
</feature>
<protein>
    <submittedName>
        <fullName evidence="2">Uncharacterized protein</fullName>
    </submittedName>
</protein>
<dbReference type="OrthoDB" id="4971722at2759"/>
<name>A0A8H7T1N2_9HELO</name>
<gene>
    <name evidence="2" type="ORF">IFR04_015012</name>
</gene>
<dbReference type="AlphaFoldDB" id="A0A8H7T1N2"/>
<accession>A0A8H7T1N2</accession>
<organism evidence="2 3">
    <name type="scientific">Cadophora malorum</name>
    <dbReference type="NCBI Taxonomy" id="108018"/>
    <lineage>
        <taxon>Eukaryota</taxon>
        <taxon>Fungi</taxon>
        <taxon>Dikarya</taxon>
        <taxon>Ascomycota</taxon>
        <taxon>Pezizomycotina</taxon>
        <taxon>Leotiomycetes</taxon>
        <taxon>Helotiales</taxon>
        <taxon>Ploettnerulaceae</taxon>
        <taxon>Cadophora</taxon>
    </lineage>
</organism>
<comment type="caution">
    <text evidence="2">The sequence shown here is derived from an EMBL/GenBank/DDBJ whole genome shotgun (WGS) entry which is preliminary data.</text>
</comment>